<feature type="domain" description="Autotransporter" evidence="2">
    <location>
        <begin position="1523"/>
        <end position="1789"/>
    </location>
</feature>
<dbReference type="Proteomes" id="UP000761380">
    <property type="component" value="Unassembled WGS sequence"/>
</dbReference>
<dbReference type="EMBL" id="SVBY01000020">
    <property type="protein sequence ID" value="MBE6092349.1"/>
    <property type="molecule type" value="Genomic_DNA"/>
</dbReference>
<comment type="caution">
    <text evidence="3">The sequence shown here is derived from an EMBL/GenBank/DDBJ whole genome shotgun (WGS) entry which is preliminary data.</text>
</comment>
<proteinExistence type="predicted"/>
<protein>
    <submittedName>
        <fullName evidence="3">Autotransporter outer membrane beta-barrel domain-containing protein</fullName>
    </submittedName>
</protein>
<name>A0A927ZXA0_SELRU</name>
<evidence type="ECO:0000313" key="4">
    <source>
        <dbReference type="Proteomes" id="UP000761380"/>
    </source>
</evidence>
<evidence type="ECO:0000259" key="2">
    <source>
        <dbReference type="PROSITE" id="PS51208"/>
    </source>
</evidence>
<organism evidence="3 4">
    <name type="scientific">Selenomonas ruminantium</name>
    <dbReference type="NCBI Taxonomy" id="971"/>
    <lineage>
        <taxon>Bacteria</taxon>
        <taxon>Bacillati</taxon>
        <taxon>Bacillota</taxon>
        <taxon>Negativicutes</taxon>
        <taxon>Selenomonadales</taxon>
        <taxon>Selenomonadaceae</taxon>
        <taxon>Selenomonas</taxon>
    </lineage>
</organism>
<sequence>MALAVALYLTSGGNAWAAVTAADEVYIDADNGNTISARTGAYVQPEGAVLSPVMGGTGKVLTITGGDWSNFAHFKGGRSENGLNLTGYAITLDGVTTTTSVDIYGAKTNGAAQDNAVTLDNSTIKAVSTIQGGYSDFGAVSGNTVTIGANSTVGHEGAVGFSIYGGRTGAAAATGNTVTIKGKILTALPTTDSYPSVNITGGYSDGTGEVSNNKVNFESGSVFKAKCINITGGHANNSGNANNNQININGATIYSNRETYIYGGRADGSGSAGGNTITIKNSDVNSSRSGGGHGTLRIYGGYSQTGTGSNNTINLLGDSYLNGHINFYLYGSNETAGTGNELHIGGVKGSTDTNSANIWKNGYGPNTINNIVNFETLALHDVAWNTYTSALEARVINGGTLDADKLTLDITNLKIYDGDTIKQFYNAGESMNLFTSGTDLSNLKLKYNAEAAALIPAEGVIVATRNFANQEAATGLTFTGNQTDKVTLDQESKKKIVYTAGVTSNITAAKLATELKWNTSDTYKYYENKNHTFTAASTFDLSGLTITADSALTENPVGTSMTLLTGNILGTVSSQPTTTPAMAVSLTQSNATLGGQTSAGEAAISDGKLSYKVTGVTLNSVTINGVENGAVPAGWTAPTTGKIAVNAGTGYTEPADAATILSGTDTLKFTADNTEIADSIKYKAGTAETETAATNGVKLTYAQSKGIKADGTNLIYAVGNTKDVSLITLGQMNINTPREMAAGYDFTNATVDASGLVFDNPQDVSGTKTLVKNATNLPAGAAVSYGGTATQHTQKIENAVDNASGIAFNGTLNGQVATVANAVQYTVTAKALDSVALAGWNGTTLSQDLAGNWTLTAGATVNTDGISDTVISGLKLAPGATAAIMENTTGADYFAGVTISGSRVWKEDGSALEADPAGTGISATGTQTQGGVKVNENNKNQLVYEESKKKVTKLQVVSPTFNAGGTARTFDNTYDLTGAAISVADSFNYNGVAMDAGATMTMVDASDAIKSGGKALTAYTKDFAGVTFNDKVTDNLTLAGTHDDTLSTNDASTKLVYTVGAKNVNNATMSGAIDWQNDGILYTNKQYTFTDDSDINIGGVKFTAAADPNGQSMTLIKAGDNAHAVKGKIAGTPDFTVKLNNTTLSATVTGTAAIDDNNDLKYKVNAVQLDKVTVGTVGSDAVPTGWTYAENVAVDTDSMTIPTDVTFASPKTILTADSGVFADANITGTNKFGAQTNAINEADTVQSTVKLTGSQNKGVKASADKKSLVYALGTKDISKVEVGSVKWAAGDTLLDGSSAEYDYSAVKTLSADNFAATFASPLTVKANDSMTLLAANETLNDFTAKDSENVYTADIGTTGVSLTGRILSTVSKSGNNIAYTISSNTASALTFGDVEWKDTGAIIDHSTTLANVVFDNANVNTENIKFTNINSQQAGQSMTLVSNFGDAVGTIQGDTYTVGSGLKGKGKAALKGKDLIFTTETGTTPTEAAHNVVMGSASALTALSAGNNFIGDAIAGLSQAGNTGDDGVAIYANMGGGTNRQETGSHVNVRTWNAIIAVGHKNNQKQSSTEYGAFFEYGRGNYTTYNDGEQGDGSMHYTGGGLMAKWQQKNGFYVEGSIRAGRVSDNANNVLRDAAGNSSSYKTSASYWGTHIGLGREISLGKGRTVDVYGKYFYNRKAGVNFTAAGNDYNLDAVASQVIRIGARYTLKREKWNYYGGLAYEHELDGKAFGRVDDVDIRSASIKGGSVFGELGAKMLANGKSPWELDIHLHGFTGKKRGVSGGISAAYRF</sequence>
<evidence type="ECO:0000313" key="3">
    <source>
        <dbReference type="EMBL" id="MBE6092349.1"/>
    </source>
</evidence>
<dbReference type="InterPro" id="IPR005546">
    <property type="entry name" value="Autotransporte_beta"/>
</dbReference>
<dbReference type="InterPro" id="IPR036709">
    <property type="entry name" value="Autotransporte_beta_dom_sf"/>
</dbReference>
<evidence type="ECO:0000256" key="1">
    <source>
        <dbReference type="SAM" id="SignalP"/>
    </source>
</evidence>
<dbReference type="PROSITE" id="PS51208">
    <property type="entry name" value="AUTOTRANSPORTER"/>
    <property type="match status" value="1"/>
</dbReference>
<accession>A0A927ZXA0</accession>
<feature type="chain" id="PRO_5036934020" evidence="1">
    <location>
        <begin position="18"/>
        <end position="1789"/>
    </location>
</feature>
<gene>
    <name evidence="3" type="ORF">E7201_04110</name>
</gene>
<feature type="signal peptide" evidence="1">
    <location>
        <begin position="1"/>
        <end position="17"/>
    </location>
</feature>
<dbReference type="SUPFAM" id="SSF103515">
    <property type="entry name" value="Autotransporter"/>
    <property type="match status" value="1"/>
</dbReference>
<dbReference type="Gene3D" id="2.40.128.130">
    <property type="entry name" value="Autotransporter beta-domain"/>
    <property type="match status" value="1"/>
</dbReference>
<reference evidence="3" key="1">
    <citation type="submission" date="2019-04" db="EMBL/GenBank/DDBJ databases">
        <title>Evolution of Biomass-Degrading Anaerobic Consortia Revealed by Metagenomics.</title>
        <authorList>
            <person name="Peng X."/>
        </authorList>
    </citation>
    <scope>NUCLEOTIDE SEQUENCE</scope>
    <source>
        <strain evidence="3">SIG240</strain>
    </source>
</reference>
<keyword evidence="1" id="KW-0732">Signal</keyword>